<dbReference type="EMBL" id="BONR01000005">
    <property type="protein sequence ID" value="GIG55386.1"/>
    <property type="molecule type" value="Genomic_DNA"/>
</dbReference>
<evidence type="ECO:0000256" key="4">
    <source>
        <dbReference type="ARBA" id="ARBA00022679"/>
    </source>
</evidence>
<comment type="pathway">
    <text evidence="1">Cell wall biogenesis; cell wall polysaccharide biosynthesis.</text>
</comment>
<proteinExistence type="inferred from homology"/>
<reference evidence="6" key="1">
    <citation type="submission" date="2021-01" db="EMBL/GenBank/DDBJ databases">
        <title>Whole genome shotgun sequence of Demequina activiva NBRC 110675.</title>
        <authorList>
            <person name="Komaki H."/>
            <person name="Tamura T."/>
        </authorList>
    </citation>
    <scope>NUCLEOTIDE SEQUENCE</scope>
    <source>
        <strain evidence="6">NBRC 110675</strain>
    </source>
</reference>
<keyword evidence="7" id="KW-1185">Reference proteome</keyword>
<dbReference type="AlphaFoldDB" id="A0A919Q5R3"/>
<dbReference type="RefSeq" id="WP_203656823.1">
    <property type="nucleotide sequence ID" value="NZ_BONR01000005.1"/>
</dbReference>
<keyword evidence="5" id="KW-0472">Membrane</keyword>
<evidence type="ECO:0000256" key="5">
    <source>
        <dbReference type="SAM" id="Phobius"/>
    </source>
</evidence>
<dbReference type="SUPFAM" id="SSF53448">
    <property type="entry name" value="Nucleotide-diphospho-sugar transferases"/>
    <property type="match status" value="1"/>
</dbReference>
<dbReference type="Gene3D" id="3.90.550.10">
    <property type="entry name" value="Spore Coat Polysaccharide Biosynthesis Protein SpsA, Chain A"/>
    <property type="match status" value="1"/>
</dbReference>
<dbReference type="InterPro" id="IPR029044">
    <property type="entry name" value="Nucleotide-diphossugar_trans"/>
</dbReference>
<feature type="transmembrane region" description="Helical" evidence="5">
    <location>
        <begin position="500"/>
        <end position="520"/>
    </location>
</feature>
<comment type="similarity">
    <text evidence="2">Belongs to the glycosyltransferase 2 family.</text>
</comment>
<evidence type="ECO:0000256" key="3">
    <source>
        <dbReference type="ARBA" id="ARBA00022676"/>
    </source>
</evidence>
<evidence type="ECO:0000256" key="2">
    <source>
        <dbReference type="ARBA" id="ARBA00006739"/>
    </source>
</evidence>
<protein>
    <recommendedName>
        <fullName evidence="8">Glycosyltransferase, GT2 family</fullName>
    </recommendedName>
</protein>
<feature type="transmembrane region" description="Helical" evidence="5">
    <location>
        <begin position="367"/>
        <end position="388"/>
    </location>
</feature>
<dbReference type="PANTHER" id="PTHR43179:SF12">
    <property type="entry name" value="GALACTOFURANOSYLTRANSFERASE GLFT2"/>
    <property type="match status" value="1"/>
</dbReference>
<feature type="transmembrane region" description="Helical" evidence="5">
    <location>
        <begin position="449"/>
        <end position="471"/>
    </location>
</feature>
<evidence type="ECO:0000313" key="6">
    <source>
        <dbReference type="EMBL" id="GIG55386.1"/>
    </source>
</evidence>
<organism evidence="6 7">
    <name type="scientific">Demequina activiva</name>
    <dbReference type="NCBI Taxonomy" id="1582364"/>
    <lineage>
        <taxon>Bacteria</taxon>
        <taxon>Bacillati</taxon>
        <taxon>Actinomycetota</taxon>
        <taxon>Actinomycetes</taxon>
        <taxon>Micrococcales</taxon>
        <taxon>Demequinaceae</taxon>
        <taxon>Demequina</taxon>
    </lineage>
</organism>
<sequence length="1035" mass="106443">MSPARIIVRAVMVTDGRSPHLAAALDAVLSQDPAPDAVHLALVADLDPPAAGWDPRVEVQRVDAPDYGAAVQQILDQHEGDGSELIWLLHDDMAPMPGSLAALTATARKRQLAGVVGAAQVQWDAPDRLVGLGTTTTRVGARRIGLVERDDVDQGQYAERDDVLAVSLGGALVRRELWDVLGAPQADPEGWTASLDYCRRAWRAGFDVVAVPHARIRHSQERLYGRRDGAGGGRRATYGTRRAAEWFHACVYAPWWAPPFLVLWAILASLARAVLRIAQNEPRLLIADLLVPWRLLGLLLRLPSARARARRAGRSTAAELRLLAGPRQVARHVRALEWGARSRIAARQAPSDAVRAELAGLATRRRLALATLALALVSLSVSLHPSWLPGLVRGQMLTGSILGVTDTSLGVLWDRALTGWSDQAFGAPAIDGGLATLLLPFAAAPGGLAVWLGAFLLLAPLLAGLTAWAATGAFTRSLWARGLAAAAYALWPIALESAAAGRVGAVIVHVVAPLAVLGLVRAGGWHRPESLSDGAQHPPAVRASRSAAMGAAAALAIVVMASPVLLVLVLVVVAIAGTAAGRARWRVWGAALPPLAVSGASLAAALGTGLASGQAWAILAREPGPSGQAEALSAADLLLGGIGETGSVPAPFVWALRALPVLMLAAAVAGALVGRRRWLSAGALGSVAVAVLAATAVQGLTLSPDAGADSPAPSGWYGSAMSIAALGSIVVAAAAWRPHAADRPGGMRRATAVVAIIVVAGAAVGSAAAQVWPGRAALGDVSPADADVLPLVAALEQGTDQRQRVLVLDSDPDGVVFAVLGTDGADAVSTAGTLLDSGQAAVRGPDSPPLPGPASLSDAVAALVAGRDEGIDALAQWGIGVLVAAPGADGIADVLAQSPDLRLMGAADRGTSWRVGAAEGDARVSRATFVGPDTVPVSVPMGRTAADWQAPAAGTLVIAEAADDAWTATLDGAPLAGTGDELGRQVFSVPEAGHVHVQYDDRTYRVWFWAGVVTVAWSLVAAIPVPSRRAREEDS</sequence>
<evidence type="ECO:0000256" key="1">
    <source>
        <dbReference type="ARBA" id="ARBA00004776"/>
    </source>
</evidence>
<feature type="transmembrane region" description="Helical" evidence="5">
    <location>
        <begin position="654"/>
        <end position="674"/>
    </location>
</feature>
<evidence type="ECO:0000313" key="7">
    <source>
        <dbReference type="Proteomes" id="UP000652354"/>
    </source>
</evidence>
<comment type="caution">
    <text evidence="6">The sequence shown here is derived from an EMBL/GenBank/DDBJ whole genome shotgun (WGS) entry which is preliminary data.</text>
</comment>
<gene>
    <name evidence="6" type="ORF">Dac01nite_21380</name>
</gene>
<keyword evidence="4" id="KW-0808">Transferase</keyword>
<feature type="transmembrane region" description="Helical" evidence="5">
    <location>
        <begin position="715"/>
        <end position="738"/>
    </location>
</feature>
<dbReference type="GO" id="GO:0016757">
    <property type="term" value="F:glycosyltransferase activity"/>
    <property type="evidence" value="ECO:0007669"/>
    <property type="project" value="UniProtKB-KW"/>
</dbReference>
<feature type="transmembrane region" description="Helical" evidence="5">
    <location>
        <begin position="681"/>
        <end position="703"/>
    </location>
</feature>
<feature type="transmembrane region" description="Helical" evidence="5">
    <location>
        <begin position="750"/>
        <end position="772"/>
    </location>
</feature>
<dbReference type="PANTHER" id="PTHR43179">
    <property type="entry name" value="RHAMNOSYLTRANSFERASE WBBL"/>
    <property type="match status" value="1"/>
</dbReference>
<feature type="transmembrane region" description="Helical" evidence="5">
    <location>
        <begin position="255"/>
        <end position="275"/>
    </location>
</feature>
<dbReference type="Proteomes" id="UP000652354">
    <property type="component" value="Unassembled WGS sequence"/>
</dbReference>
<feature type="transmembrane region" description="Helical" evidence="5">
    <location>
        <begin position="595"/>
        <end position="619"/>
    </location>
</feature>
<keyword evidence="3" id="KW-0328">Glycosyltransferase</keyword>
<keyword evidence="5" id="KW-1133">Transmembrane helix</keyword>
<keyword evidence="5" id="KW-0812">Transmembrane</keyword>
<accession>A0A919Q5R3</accession>
<name>A0A919Q5R3_9MICO</name>
<evidence type="ECO:0008006" key="8">
    <source>
        <dbReference type="Google" id="ProtNLM"/>
    </source>
</evidence>
<feature type="transmembrane region" description="Helical" evidence="5">
    <location>
        <begin position="552"/>
        <end position="575"/>
    </location>
</feature>
<dbReference type="Pfam" id="PF13641">
    <property type="entry name" value="Glyco_tranf_2_3"/>
    <property type="match status" value="1"/>
</dbReference>